<keyword evidence="8" id="KW-1185">Reference proteome</keyword>
<accession>A0A0F5FN09</accession>
<keyword evidence="3 5" id="KW-1133">Transmembrane helix</keyword>
<sequence length="102" mass="11671">MTADRAYAQYDIEKKSLVVAYVLWAFLGYVGAHRFYLGRPLSGMFMLMLSSITLILTFVSFGFLGFLWFIVGLWWLIDALLIPGIAAGRNQRIADRVLGYRR</sequence>
<gene>
    <name evidence="7" type="ORF">VE26_09145</name>
</gene>
<dbReference type="RefSeq" id="WP_046104651.1">
    <property type="nucleotide sequence ID" value="NZ_JZEY01000054.1"/>
</dbReference>
<evidence type="ECO:0000256" key="5">
    <source>
        <dbReference type="SAM" id="Phobius"/>
    </source>
</evidence>
<dbReference type="EMBL" id="JZEY01000054">
    <property type="protein sequence ID" value="KKB09960.1"/>
    <property type="molecule type" value="Genomic_DNA"/>
</dbReference>
<evidence type="ECO:0000313" key="8">
    <source>
        <dbReference type="Proteomes" id="UP000033649"/>
    </source>
</evidence>
<evidence type="ECO:0000259" key="6">
    <source>
        <dbReference type="Pfam" id="PF05154"/>
    </source>
</evidence>
<name>A0A0F5FN09_9HYPH</name>
<evidence type="ECO:0000256" key="1">
    <source>
        <dbReference type="ARBA" id="ARBA00004141"/>
    </source>
</evidence>
<evidence type="ECO:0000256" key="4">
    <source>
        <dbReference type="ARBA" id="ARBA00023136"/>
    </source>
</evidence>
<dbReference type="InterPro" id="IPR007829">
    <property type="entry name" value="TM2"/>
</dbReference>
<dbReference type="InterPro" id="IPR050932">
    <property type="entry name" value="TM2D1-3-like"/>
</dbReference>
<feature type="domain" description="TM2" evidence="6">
    <location>
        <begin position="14"/>
        <end position="61"/>
    </location>
</feature>
<comment type="subcellular location">
    <subcellularLocation>
        <location evidence="1">Membrane</location>
        <topology evidence="1">Multi-pass membrane protein</topology>
    </subcellularLocation>
</comment>
<protein>
    <recommendedName>
        <fullName evidence="6">TM2 domain-containing protein</fullName>
    </recommendedName>
</protein>
<feature type="transmembrane region" description="Helical" evidence="5">
    <location>
        <begin position="18"/>
        <end position="37"/>
    </location>
</feature>
<proteinExistence type="predicted"/>
<evidence type="ECO:0000256" key="2">
    <source>
        <dbReference type="ARBA" id="ARBA00022692"/>
    </source>
</evidence>
<comment type="caution">
    <text evidence="7">The sequence shown here is derived from an EMBL/GenBank/DDBJ whole genome shotgun (WGS) entry which is preliminary data.</text>
</comment>
<organism evidence="7 8">
    <name type="scientific">Devosia chinhatensis</name>
    <dbReference type="NCBI Taxonomy" id="429727"/>
    <lineage>
        <taxon>Bacteria</taxon>
        <taxon>Pseudomonadati</taxon>
        <taxon>Pseudomonadota</taxon>
        <taxon>Alphaproteobacteria</taxon>
        <taxon>Hyphomicrobiales</taxon>
        <taxon>Devosiaceae</taxon>
        <taxon>Devosia</taxon>
    </lineage>
</organism>
<dbReference type="PANTHER" id="PTHR21016:SF25">
    <property type="entry name" value="TM2 DOMAIN-CONTAINING PROTEIN DDB_G0277895-RELATED"/>
    <property type="match status" value="1"/>
</dbReference>
<evidence type="ECO:0000256" key="3">
    <source>
        <dbReference type="ARBA" id="ARBA00022989"/>
    </source>
</evidence>
<dbReference type="PATRIC" id="fig|429727.3.peg.1885"/>
<dbReference type="Pfam" id="PF05154">
    <property type="entry name" value="TM2"/>
    <property type="match status" value="1"/>
</dbReference>
<dbReference type="OrthoDB" id="2004788at2"/>
<dbReference type="PANTHER" id="PTHR21016">
    <property type="entry name" value="BETA-AMYLOID BINDING PROTEIN-RELATED"/>
    <property type="match status" value="1"/>
</dbReference>
<reference evidence="7 8" key="1">
    <citation type="submission" date="2015-03" db="EMBL/GenBank/DDBJ databases">
        <authorList>
            <person name="Hassan Y."/>
            <person name="Lepp D."/>
            <person name="Li X.-Z."/>
            <person name="Zhou T."/>
        </authorList>
    </citation>
    <scope>NUCLEOTIDE SEQUENCE [LARGE SCALE GENOMIC DNA]</scope>
    <source>
        <strain evidence="7 8">IPL18</strain>
    </source>
</reference>
<evidence type="ECO:0000313" key="7">
    <source>
        <dbReference type="EMBL" id="KKB09960.1"/>
    </source>
</evidence>
<dbReference type="AlphaFoldDB" id="A0A0F5FN09"/>
<dbReference type="Proteomes" id="UP000033649">
    <property type="component" value="Unassembled WGS sequence"/>
</dbReference>
<keyword evidence="4 5" id="KW-0472">Membrane</keyword>
<dbReference type="GO" id="GO:0016020">
    <property type="term" value="C:membrane"/>
    <property type="evidence" value="ECO:0007669"/>
    <property type="project" value="UniProtKB-SubCell"/>
</dbReference>
<keyword evidence="2 5" id="KW-0812">Transmembrane</keyword>